<feature type="region of interest" description="Disordered" evidence="9">
    <location>
        <begin position="132"/>
        <end position="206"/>
    </location>
</feature>
<name>A0A2S9GYS7_9BURK</name>
<keyword evidence="3" id="KW-1003">Cell membrane</keyword>
<evidence type="ECO:0000313" key="11">
    <source>
        <dbReference type="EMBL" id="PRC92869.1"/>
    </source>
</evidence>
<dbReference type="OrthoDB" id="8778618at2"/>
<accession>A0A2S9GYS7</accession>
<protein>
    <recommendedName>
        <fullName evidence="10">Type II secretion system protein GspC N-terminal domain-containing protein</fullName>
    </recommendedName>
</protein>
<reference evidence="11 12" key="1">
    <citation type="submission" date="2018-02" db="EMBL/GenBank/DDBJ databases">
        <title>Solimicrobium silvestre gen. nov., sp. nov., isolated from alpine forest soil.</title>
        <authorList>
            <person name="Margesin R."/>
            <person name="Albuquerque L."/>
            <person name="Zhang D.-C."/>
            <person name="Froufe H.J.C."/>
            <person name="Severino R."/>
            <person name="Roxo I."/>
            <person name="Egas C."/>
            <person name="Da Costa M.S."/>
        </authorList>
    </citation>
    <scope>NUCLEOTIDE SEQUENCE [LARGE SCALE GENOMIC DNA]</scope>
    <source>
        <strain evidence="11 12">S20-91</strain>
    </source>
</reference>
<dbReference type="Proteomes" id="UP000237839">
    <property type="component" value="Unassembled WGS sequence"/>
</dbReference>
<gene>
    <name evidence="11" type="ORF">S2091_2286</name>
</gene>
<evidence type="ECO:0000259" key="10">
    <source>
        <dbReference type="Pfam" id="PF11356"/>
    </source>
</evidence>
<feature type="compositionally biased region" description="Pro residues" evidence="9">
    <location>
        <begin position="180"/>
        <end position="195"/>
    </location>
</feature>
<keyword evidence="5" id="KW-0812">Transmembrane</keyword>
<dbReference type="Gene3D" id="2.30.30.830">
    <property type="match status" value="1"/>
</dbReference>
<sequence length="206" mass="22125">MKRIPLISSFILFILLCATSSYWVLQLIKPETRKISAPQITKPTADVESVAGLFGGAMAVDTNYQLKGVVLANPMGQSVAIIAVDGKPTQAYPMNTELSPGVTLNEVHSGYILLLDNGISKRVDLPQDSKASMQTMNTVPDRYPNPVANPVMNDQRSNVENTGGNRGNKSRLSQLQTLNLPPPNAVAPVPTPTPTPIDADNKPADH</sequence>
<feature type="compositionally biased region" description="Polar residues" evidence="9">
    <location>
        <begin position="152"/>
        <end position="163"/>
    </location>
</feature>
<evidence type="ECO:0000256" key="5">
    <source>
        <dbReference type="ARBA" id="ARBA00022692"/>
    </source>
</evidence>
<keyword evidence="12" id="KW-1185">Reference proteome</keyword>
<feature type="domain" description="Type II secretion system protein GspC N-terminal" evidence="10">
    <location>
        <begin position="62"/>
        <end position="121"/>
    </location>
</feature>
<evidence type="ECO:0000256" key="7">
    <source>
        <dbReference type="ARBA" id="ARBA00022989"/>
    </source>
</evidence>
<dbReference type="AlphaFoldDB" id="A0A2S9GYS7"/>
<keyword evidence="7" id="KW-1133">Transmembrane helix</keyword>
<dbReference type="GO" id="GO:0015031">
    <property type="term" value="P:protein transport"/>
    <property type="evidence" value="ECO:0007669"/>
    <property type="project" value="UniProtKB-KW"/>
</dbReference>
<dbReference type="Pfam" id="PF11356">
    <property type="entry name" value="T2SSC"/>
    <property type="match status" value="1"/>
</dbReference>
<comment type="subcellular location">
    <subcellularLocation>
        <location evidence="1">Cell inner membrane</location>
    </subcellularLocation>
</comment>
<evidence type="ECO:0000256" key="3">
    <source>
        <dbReference type="ARBA" id="ARBA00022475"/>
    </source>
</evidence>
<dbReference type="EMBL" id="PUGF01000010">
    <property type="protein sequence ID" value="PRC92869.1"/>
    <property type="molecule type" value="Genomic_DNA"/>
</dbReference>
<dbReference type="InterPro" id="IPR024961">
    <property type="entry name" value="T2SS_GspC_N"/>
</dbReference>
<keyword evidence="8" id="KW-0472">Membrane</keyword>
<proteinExistence type="predicted"/>
<keyword evidence="2" id="KW-0813">Transport</keyword>
<evidence type="ECO:0000313" key="12">
    <source>
        <dbReference type="Proteomes" id="UP000237839"/>
    </source>
</evidence>
<comment type="caution">
    <text evidence="11">The sequence shown here is derived from an EMBL/GenBank/DDBJ whole genome shotgun (WGS) entry which is preliminary data.</text>
</comment>
<keyword evidence="4" id="KW-0997">Cell inner membrane</keyword>
<evidence type="ECO:0000256" key="4">
    <source>
        <dbReference type="ARBA" id="ARBA00022519"/>
    </source>
</evidence>
<organism evidence="11 12">
    <name type="scientific">Solimicrobium silvestre</name>
    <dbReference type="NCBI Taxonomy" id="2099400"/>
    <lineage>
        <taxon>Bacteria</taxon>
        <taxon>Pseudomonadati</taxon>
        <taxon>Pseudomonadota</taxon>
        <taxon>Betaproteobacteria</taxon>
        <taxon>Burkholderiales</taxon>
        <taxon>Oxalobacteraceae</taxon>
        <taxon>Solimicrobium</taxon>
    </lineage>
</organism>
<keyword evidence="6" id="KW-0653">Protein transport</keyword>
<evidence type="ECO:0000256" key="8">
    <source>
        <dbReference type="ARBA" id="ARBA00023136"/>
    </source>
</evidence>
<evidence type="ECO:0000256" key="6">
    <source>
        <dbReference type="ARBA" id="ARBA00022927"/>
    </source>
</evidence>
<evidence type="ECO:0000256" key="9">
    <source>
        <dbReference type="SAM" id="MobiDB-lite"/>
    </source>
</evidence>
<evidence type="ECO:0000256" key="1">
    <source>
        <dbReference type="ARBA" id="ARBA00004533"/>
    </source>
</evidence>
<evidence type="ECO:0000256" key="2">
    <source>
        <dbReference type="ARBA" id="ARBA00022448"/>
    </source>
</evidence>
<dbReference type="GO" id="GO:0005886">
    <property type="term" value="C:plasma membrane"/>
    <property type="evidence" value="ECO:0007669"/>
    <property type="project" value="UniProtKB-SubCell"/>
</dbReference>
<dbReference type="RefSeq" id="WP_105531944.1">
    <property type="nucleotide sequence ID" value="NZ_PUGF01000010.1"/>
</dbReference>